<sequence length="199" mass="22841">MKPSNSLFTDKKFWAYLIKFTAVFCLCYFGTLAVIGIAAPGGLHSTFVEKHLDYVSWIKDSLIWATGLILSVFHIATYTVPEHIIRFVNGNGVHIAMDCVGYGVYSFWIAFVAANKGRLLKKIIWIIAGLLGLWFINVIRITLYLTSLNRDWTLPFGIDHHTWFNIFAYLLIFALIFFYDRSFSGRNTHNKNKNSFPVQ</sequence>
<keyword evidence="10" id="KW-1185">Reference proteome</keyword>
<dbReference type="GO" id="GO:0005886">
    <property type="term" value="C:plasma membrane"/>
    <property type="evidence" value="ECO:0007669"/>
    <property type="project" value="UniProtKB-SubCell"/>
</dbReference>
<gene>
    <name evidence="9" type="ORF">EFY79_21150</name>
</gene>
<accession>A0A3M9MZL2</accession>
<comment type="subcellular location">
    <subcellularLocation>
        <location evidence="1">Cell membrane</location>
        <topology evidence="1">Multi-pass membrane protein</topology>
    </subcellularLocation>
</comment>
<protein>
    <submittedName>
        <fullName evidence="9">Exosortase/archaeosortase family protein</fullName>
    </submittedName>
</protein>
<dbReference type="InterPro" id="IPR026392">
    <property type="entry name" value="Exo/Archaeosortase_dom"/>
</dbReference>
<dbReference type="NCBIfam" id="TIGR04178">
    <property type="entry name" value="exo_archaeo"/>
    <property type="match status" value="1"/>
</dbReference>
<keyword evidence="3" id="KW-0645">Protease</keyword>
<dbReference type="OrthoDB" id="793901at2"/>
<evidence type="ECO:0000256" key="4">
    <source>
        <dbReference type="ARBA" id="ARBA00022692"/>
    </source>
</evidence>
<feature type="transmembrane region" description="Helical" evidence="8">
    <location>
        <begin position="13"/>
        <end position="40"/>
    </location>
</feature>
<feature type="transmembrane region" description="Helical" evidence="8">
    <location>
        <begin position="92"/>
        <end position="111"/>
    </location>
</feature>
<proteinExistence type="predicted"/>
<keyword evidence="4 8" id="KW-0812">Transmembrane</keyword>
<evidence type="ECO:0000256" key="5">
    <source>
        <dbReference type="ARBA" id="ARBA00022801"/>
    </source>
</evidence>
<feature type="transmembrane region" description="Helical" evidence="8">
    <location>
        <begin position="61"/>
        <end position="80"/>
    </location>
</feature>
<feature type="transmembrane region" description="Helical" evidence="8">
    <location>
        <begin position="123"/>
        <end position="143"/>
    </location>
</feature>
<dbReference type="Proteomes" id="UP000267223">
    <property type="component" value="Unassembled WGS sequence"/>
</dbReference>
<dbReference type="AlphaFoldDB" id="A0A3M9MZL2"/>
<comment type="caution">
    <text evidence="9">The sequence shown here is derived from an EMBL/GenBank/DDBJ whole genome shotgun (WGS) entry which is preliminary data.</text>
</comment>
<evidence type="ECO:0000313" key="9">
    <source>
        <dbReference type="EMBL" id="RNI30916.1"/>
    </source>
</evidence>
<organism evidence="9 10">
    <name type="scientific">Hanamia caeni</name>
    <dbReference type="NCBI Taxonomy" id="2294116"/>
    <lineage>
        <taxon>Bacteria</taxon>
        <taxon>Pseudomonadati</taxon>
        <taxon>Bacteroidota</taxon>
        <taxon>Chitinophagia</taxon>
        <taxon>Chitinophagales</taxon>
        <taxon>Chitinophagaceae</taxon>
        <taxon>Hanamia</taxon>
    </lineage>
</organism>
<evidence type="ECO:0000256" key="2">
    <source>
        <dbReference type="ARBA" id="ARBA00022475"/>
    </source>
</evidence>
<evidence type="ECO:0000256" key="7">
    <source>
        <dbReference type="ARBA" id="ARBA00023136"/>
    </source>
</evidence>
<evidence type="ECO:0000256" key="3">
    <source>
        <dbReference type="ARBA" id="ARBA00022670"/>
    </source>
</evidence>
<keyword evidence="6 8" id="KW-1133">Transmembrane helix</keyword>
<keyword evidence="5" id="KW-0378">Hydrolase</keyword>
<reference evidence="9 10" key="1">
    <citation type="submission" date="2018-11" db="EMBL/GenBank/DDBJ databases">
        <title>Draft genome sequence of Ferruginibacter sp. BO-59.</title>
        <authorList>
            <person name="Im W.T."/>
        </authorList>
    </citation>
    <scope>NUCLEOTIDE SEQUENCE [LARGE SCALE GENOMIC DNA]</scope>
    <source>
        <strain evidence="9 10">BO-59</strain>
    </source>
</reference>
<name>A0A3M9MZL2_9BACT</name>
<dbReference type="RefSeq" id="WP_123122758.1">
    <property type="nucleotide sequence ID" value="NZ_RJJR01000038.1"/>
</dbReference>
<evidence type="ECO:0000256" key="1">
    <source>
        <dbReference type="ARBA" id="ARBA00004651"/>
    </source>
</evidence>
<evidence type="ECO:0000256" key="8">
    <source>
        <dbReference type="SAM" id="Phobius"/>
    </source>
</evidence>
<dbReference type="GO" id="GO:0008233">
    <property type="term" value="F:peptidase activity"/>
    <property type="evidence" value="ECO:0007669"/>
    <property type="project" value="UniProtKB-KW"/>
</dbReference>
<evidence type="ECO:0000313" key="10">
    <source>
        <dbReference type="Proteomes" id="UP000267223"/>
    </source>
</evidence>
<feature type="transmembrane region" description="Helical" evidence="8">
    <location>
        <begin position="163"/>
        <end position="179"/>
    </location>
</feature>
<keyword evidence="2" id="KW-1003">Cell membrane</keyword>
<evidence type="ECO:0000256" key="6">
    <source>
        <dbReference type="ARBA" id="ARBA00022989"/>
    </source>
</evidence>
<dbReference type="GO" id="GO:0006508">
    <property type="term" value="P:proteolysis"/>
    <property type="evidence" value="ECO:0007669"/>
    <property type="project" value="UniProtKB-KW"/>
</dbReference>
<dbReference type="EMBL" id="RJJR01000038">
    <property type="protein sequence ID" value="RNI30916.1"/>
    <property type="molecule type" value="Genomic_DNA"/>
</dbReference>
<keyword evidence="7 8" id="KW-0472">Membrane</keyword>